<reference evidence="1" key="1">
    <citation type="submission" date="2023-03" db="EMBL/GenBank/DDBJ databases">
        <title>Massive genome expansion in bonnet fungi (Mycena s.s.) driven by repeated elements and novel gene families across ecological guilds.</title>
        <authorList>
            <consortium name="Lawrence Berkeley National Laboratory"/>
            <person name="Harder C.B."/>
            <person name="Miyauchi S."/>
            <person name="Viragh M."/>
            <person name="Kuo A."/>
            <person name="Thoen E."/>
            <person name="Andreopoulos B."/>
            <person name="Lu D."/>
            <person name="Skrede I."/>
            <person name="Drula E."/>
            <person name="Henrissat B."/>
            <person name="Morin E."/>
            <person name="Kohler A."/>
            <person name="Barry K."/>
            <person name="LaButti K."/>
            <person name="Morin E."/>
            <person name="Salamov A."/>
            <person name="Lipzen A."/>
            <person name="Mereny Z."/>
            <person name="Hegedus B."/>
            <person name="Baldrian P."/>
            <person name="Stursova M."/>
            <person name="Weitz H."/>
            <person name="Taylor A."/>
            <person name="Grigoriev I.V."/>
            <person name="Nagy L.G."/>
            <person name="Martin F."/>
            <person name="Kauserud H."/>
        </authorList>
    </citation>
    <scope>NUCLEOTIDE SEQUENCE</scope>
    <source>
        <strain evidence="1">CBHHK067</strain>
    </source>
</reference>
<proteinExistence type="predicted"/>
<protein>
    <submittedName>
        <fullName evidence="1">Uncharacterized protein</fullName>
    </submittedName>
</protein>
<comment type="caution">
    <text evidence="1">The sequence shown here is derived from an EMBL/GenBank/DDBJ whole genome shotgun (WGS) entry which is preliminary data.</text>
</comment>
<sequence>MDWVKLIASGGIKIGSGQSNKDKAKLAWFKQLRIFQKFELDLQQLLTILEPFARAVQCPEGLELTLGAKAEAPERQVPWQEVPMHVSGESFEDTKHVLKE</sequence>
<gene>
    <name evidence="1" type="ORF">B0H17DRAFT_1213775</name>
</gene>
<organism evidence="1 2">
    <name type="scientific">Mycena rosella</name>
    <name type="common">Pink bonnet</name>
    <name type="synonym">Agaricus rosellus</name>
    <dbReference type="NCBI Taxonomy" id="1033263"/>
    <lineage>
        <taxon>Eukaryota</taxon>
        <taxon>Fungi</taxon>
        <taxon>Dikarya</taxon>
        <taxon>Basidiomycota</taxon>
        <taxon>Agaricomycotina</taxon>
        <taxon>Agaricomycetes</taxon>
        <taxon>Agaricomycetidae</taxon>
        <taxon>Agaricales</taxon>
        <taxon>Marasmiineae</taxon>
        <taxon>Mycenaceae</taxon>
        <taxon>Mycena</taxon>
    </lineage>
</organism>
<dbReference type="EMBL" id="JARKIE010000300">
    <property type="protein sequence ID" value="KAJ7656564.1"/>
    <property type="molecule type" value="Genomic_DNA"/>
</dbReference>
<dbReference type="AlphaFoldDB" id="A0AAD7CPE9"/>
<accession>A0AAD7CPE9</accession>
<evidence type="ECO:0000313" key="1">
    <source>
        <dbReference type="EMBL" id="KAJ7656564.1"/>
    </source>
</evidence>
<keyword evidence="2" id="KW-1185">Reference proteome</keyword>
<evidence type="ECO:0000313" key="2">
    <source>
        <dbReference type="Proteomes" id="UP001221757"/>
    </source>
</evidence>
<dbReference type="Proteomes" id="UP001221757">
    <property type="component" value="Unassembled WGS sequence"/>
</dbReference>
<name>A0AAD7CPE9_MYCRO</name>